<dbReference type="PANTHER" id="PTHR33375">
    <property type="entry name" value="CHROMOSOME-PARTITIONING PROTEIN PARB-RELATED"/>
    <property type="match status" value="1"/>
</dbReference>
<dbReference type="GO" id="GO:0045881">
    <property type="term" value="P:positive regulation of sporulation resulting in formation of a cellular spore"/>
    <property type="evidence" value="ECO:0007669"/>
    <property type="project" value="TreeGrafter"/>
</dbReference>
<dbReference type="FunFam" id="3.90.1530.30:FF:000001">
    <property type="entry name" value="Chromosome partitioning protein ParB"/>
    <property type="match status" value="1"/>
</dbReference>
<dbReference type="NCBIfam" id="TIGR00180">
    <property type="entry name" value="parB_part"/>
    <property type="match status" value="1"/>
</dbReference>
<keyword evidence="2" id="KW-0159">Chromosome partition</keyword>
<dbReference type="Proteomes" id="UP000178377">
    <property type="component" value="Unassembled WGS sequence"/>
</dbReference>
<evidence type="ECO:0000256" key="1">
    <source>
        <dbReference type="ARBA" id="ARBA00006295"/>
    </source>
</evidence>
<comment type="similarity">
    <text evidence="1">Belongs to the ParB family.</text>
</comment>
<dbReference type="EMBL" id="MFEO01000035">
    <property type="protein sequence ID" value="OGE88256.1"/>
    <property type="molecule type" value="Genomic_DNA"/>
</dbReference>
<dbReference type="Pfam" id="PF17762">
    <property type="entry name" value="HTH_ParB"/>
    <property type="match status" value="1"/>
</dbReference>
<dbReference type="InterPro" id="IPR003115">
    <property type="entry name" value="ParB_N"/>
</dbReference>
<proteinExistence type="inferred from homology"/>
<dbReference type="InterPro" id="IPR057240">
    <property type="entry name" value="ParB_dimer_C"/>
</dbReference>
<dbReference type="GO" id="GO:0003677">
    <property type="term" value="F:DNA binding"/>
    <property type="evidence" value="ECO:0007669"/>
    <property type="project" value="UniProtKB-KW"/>
</dbReference>
<feature type="domain" description="ParB-like N-terminal" evidence="4">
    <location>
        <begin position="17"/>
        <end position="107"/>
    </location>
</feature>
<dbReference type="STRING" id="1817828.A2722_01700"/>
<protein>
    <recommendedName>
        <fullName evidence="4">ParB-like N-terminal domain-containing protein</fullName>
    </recommendedName>
</protein>
<dbReference type="Pfam" id="PF02195">
    <property type="entry name" value="ParB_N"/>
    <property type="match status" value="1"/>
</dbReference>
<dbReference type="PANTHER" id="PTHR33375:SF1">
    <property type="entry name" value="CHROMOSOME-PARTITIONING PROTEIN PARB-RELATED"/>
    <property type="match status" value="1"/>
</dbReference>
<accession>A0A1F5PE80</accession>
<keyword evidence="3" id="KW-0238">DNA-binding</keyword>
<dbReference type="InterPro" id="IPR036086">
    <property type="entry name" value="ParB/Sulfiredoxin_sf"/>
</dbReference>
<dbReference type="GO" id="GO:0005694">
    <property type="term" value="C:chromosome"/>
    <property type="evidence" value="ECO:0007669"/>
    <property type="project" value="TreeGrafter"/>
</dbReference>
<dbReference type="InterPro" id="IPR041468">
    <property type="entry name" value="HTH_ParB/Spo0J"/>
</dbReference>
<evidence type="ECO:0000313" key="6">
    <source>
        <dbReference type="Proteomes" id="UP000178377"/>
    </source>
</evidence>
<name>A0A1F5PE80_9BACT</name>
<dbReference type="Pfam" id="PF23552">
    <property type="entry name" value="ParB_C"/>
    <property type="match status" value="1"/>
</dbReference>
<evidence type="ECO:0000256" key="2">
    <source>
        <dbReference type="ARBA" id="ARBA00022829"/>
    </source>
</evidence>
<sequence>MKDSDDETPGDTTGTVQMIPIDRISANPYQPRKFFDPQKLAELAESIKSQGIIQPLVLTRSSDGFEILVGERRYRASLVAGLKFLPAIVRGEISDRAKLELALIENIQREDLNAIEEARAYSRLAEEFGLTQEQIAKKVGKSRPAVANVLRLLNLPAQIQRAVIENKLTEGHGRALLPLENDREKQMEVFNWMLEAGATVRDVENRVREIKNLPLKPYIRSTKAHQPDPEIKQLEDTLREKLGTKVRLQKTGESGKIMIEFYSQDELRSIIERLSQK</sequence>
<evidence type="ECO:0000313" key="5">
    <source>
        <dbReference type="EMBL" id="OGE88256.1"/>
    </source>
</evidence>
<comment type="caution">
    <text evidence="5">The sequence shown here is derived from an EMBL/GenBank/DDBJ whole genome shotgun (WGS) entry which is preliminary data.</text>
</comment>
<dbReference type="InterPro" id="IPR050336">
    <property type="entry name" value="Chromosome_partition/occlusion"/>
</dbReference>
<dbReference type="GO" id="GO:0007059">
    <property type="term" value="P:chromosome segregation"/>
    <property type="evidence" value="ECO:0007669"/>
    <property type="project" value="UniProtKB-KW"/>
</dbReference>
<dbReference type="Gene3D" id="1.10.10.2830">
    <property type="match status" value="1"/>
</dbReference>
<reference evidence="5 6" key="1">
    <citation type="journal article" date="2016" name="Nat. Commun.">
        <title>Thousands of microbial genomes shed light on interconnected biogeochemical processes in an aquifer system.</title>
        <authorList>
            <person name="Anantharaman K."/>
            <person name="Brown C.T."/>
            <person name="Hug L.A."/>
            <person name="Sharon I."/>
            <person name="Castelle C.J."/>
            <person name="Probst A.J."/>
            <person name="Thomas B.C."/>
            <person name="Singh A."/>
            <person name="Wilkins M.J."/>
            <person name="Karaoz U."/>
            <person name="Brodie E.L."/>
            <person name="Williams K.H."/>
            <person name="Hubbard S.S."/>
            <person name="Banfield J.F."/>
        </authorList>
    </citation>
    <scope>NUCLEOTIDE SEQUENCE [LARGE SCALE GENOMIC DNA]</scope>
</reference>
<dbReference type="FunFam" id="1.10.10.2830:FF:000001">
    <property type="entry name" value="Chromosome partitioning protein ParB"/>
    <property type="match status" value="1"/>
</dbReference>
<dbReference type="InterPro" id="IPR004437">
    <property type="entry name" value="ParB/RepB/Spo0J"/>
</dbReference>
<gene>
    <name evidence="5" type="ORF">A2722_01700</name>
</gene>
<dbReference type="Gene3D" id="3.90.1530.30">
    <property type="match status" value="1"/>
</dbReference>
<dbReference type="CDD" id="cd16393">
    <property type="entry name" value="SPO0J_N"/>
    <property type="match status" value="1"/>
</dbReference>
<evidence type="ECO:0000259" key="4">
    <source>
        <dbReference type="SMART" id="SM00470"/>
    </source>
</evidence>
<organism evidence="5 6">
    <name type="scientific">Candidatus Doudnabacteria bacterium RIFCSPHIGHO2_01_FULL_50_11</name>
    <dbReference type="NCBI Taxonomy" id="1817828"/>
    <lineage>
        <taxon>Bacteria</taxon>
        <taxon>Candidatus Doudnaibacteriota</taxon>
    </lineage>
</organism>
<dbReference type="SUPFAM" id="SSF110849">
    <property type="entry name" value="ParB/Sulfiredoxin"/>
    <property type="match status" value="1"/>
</dbReference>
<dbReference type="SUPFAM" id="SSF109709">
    <property type="entry name" value="KorB DNA-binding domain-like"/>
    <property type="match status" value="1"/>
</dbReference>
<evidence type="ECO:0000256" key="3">
    <source>
        <dbReference type="ARBA" id="ARBA00023125"/>
    </source>
</evidence>
<dbReference type="SMART" id="SM00470">
    <property type="entry name" value="ParB"/>
    <property type="match status" value="1"/>
</dbReference>
<dbReference type="AlphaFoldDB" id="A0A1F5PE80"/>